<evidence type="ECO:0000313" key="3">
    <source>
        <dbReference type="Proteomes" id="UP001170959"/>
    </source>
</evidence>
<protein>
    <recommendedName>
        <fullName evidence="1">Cysteine-rich CPCC domain-containing protein</fullName>
    </recommendedName>
</protein>
<dbReference type="Pfam" id="PF14206">
    <property type="entry name" value="Cys_rich_CPCC"/>
    <property type="match status" value="1"/>
</dbReference>
<evidence type="ECO:0000259" key="1">
    <source>
        <dbReference type="Pfam" id="PF14206"/>
    </source>
</evidence>
<sequence length="159" mass="18847">MRTFELKHFIETFLVNKHGFQILLEESNLSKENHFKNFYFLHFDKAKYKEIEAILLSIEEGRIQELVNEQNYQANGKYFCRCCGYNTLSEFPNGTYEICEICFWEDDAYQTENPDEEGGANGISLIQGRNNFNEFGACEFEMKKNVRKPTEKEIRKTYD</sequence>
<gene>
    <name evidence="2" type="ORF">HX001_02435</name>
</gene>
<feature type="domain" description="Cysteine-rich CPCC" evidence="1">
    <location>
        <begin position="78"/>
        <end position="153"/>
    </location>
</feature>
<dbReference type="Proteomes" id="UP001170959">
    <property type="component" value="Unassembled WGS sequence"/>
</dbReference>
<dbReference type="InterPro" id="IPR025983">
    <property type="entry name" value="Cys_rich_CPCC"/>
</dbReference>
<reference evidence="2" key="1">
    <citation type="submission" date="2020-06" db="EMBL/GenBank/DDBJ databases">
        <authorList>
            <person name="Dong N."/>
        </authorList>
    </citation>
    <scope>NUCLEOTIDE SEQUENCE</scope>
    <source>
        <strain evidence="2">R655-4</strain>
    </source>
</reference>
<dbReference type="AlphaFoldDB" id="A0AAJ1V800"/>
<reference evidence="2" key="2">
    <citation type="journal article" date="2022" name="Sci. Total Environ.">
        <title>Prevalence, transmission, and molecular epidemiology of tet(X)-positive bacteria among humans, animals, and environmental niches in China: An epidemiological, and genomic-based study.</title>
        <authorList>
            <person name="Dong N."/>
            <person name="Zeng Y."/>
            <person name="Cai C."/>
            <person name="Sun C."/>
            <person name="Lu J."/>
            <person name="Liu C."/>
            <person name="Zhou H."/>
            <person name="Sun Q."/>
            <person name="Shu L."/>
            <person name="Wang H."/>
            <person name="Wang Y."/>
            <person name="Wang S."/>
            <person name="Wu C."/>
            <person name="Chan E.W."/>
            <person name="Chen G."/>
            <person name="Shen Z."/>
            <person name="Chen S."/>
            <person name="Zhang R."/>
        </authorList>
    </citation>
    <scope>NUCLEOTIDE SEQUENCE</scope>
    <source>
        <strain evidence="2">R655-4</strain>
    </source>
</reference>
<evidence type="ECO:0000313" key="2">
    <source>
        <dbReference type="EMBL" id="MDM1071345.1"/>
    </source>
</evidence>
<proteinExistence type="predicted"/>
<accession>A0AAJ1V800</accession>
<name>A0AAJ1V800_9FLAO</name>
<comment type="caution">
    <text evidence="2">The sequence shown here is derived from an EMBL/GenBank/DDBJ whole genome shotgun (WGS) entry which is preliminary data.</text>
</comment>
<organism evidence="2 3">
    <name type="scientific">Empedobacter brevis</name>
    <dbReference type="NCBI Taxonomy" id="247"/>
    <lineage>
        <taxon>Bacteria</taxon>
        <taxon>Pseudomonadati</taxon>
        <taxon>Bacteroidota</taxon>
        <taxon>Flavobacteriia</taxon>
        <taxon>Flavobacteriales</taxon>
        <taxon>Weeksellaceae</taxon>
        <taxon>Empedobacter</taxon>
    </lineage>
</organism>
<dbReference type="EMBL" id="JACAGJ010000001">
    <property type="protein sequence ID" value="MDM1071345.1"/>
    <property type="molecule type" value="Genomic_DNA"/>
</dbReference>